<feature type="region of interest" description="Disordered" evidence="1">
    <location>
        <begin position="58"/>
        <end position="86"/>
    </location>
</feature>
<evidence type="ECO:0000313" key="3">
    <source>
        <dbReference type="Proteomes" id="UP000609651"/>
    </source>
</evidence>
<reference evidence="2 3" key="1">
    <citation type="journal article" date="2020" name="Syst. Appl. Microbiol.">
        <title>Alienimonas chondri sp. nov., a novel planctomycete isolated from the biofilm of the red alga Chondrus crispus.</title>
        <authorList>
            <person name="Vitorino I."/>
            <person name="Albuquerque L."/>
            <person name="Wiegand S."/>
            <person name="Kallscheuer N."/>
            <person name="da Costa M.S."/>
            <person name="Lobo-da-Cunha A."/>
            <person name="Jogler C."/>
            <person name="Lage O.M."/>
        </authorList>
    </citation>
    <scope>NUCLEOTIDE SEQUENCE [LARGE SCALE GENOMIC DNA]</scope>
    <source>
        <strain evidence="2 3">LzC2</strain>
    </source>
</reference>
<dbReference type="Proteomes" id="UP000609651">
    <property type="component" value="Unassembled WGS sequence"/>
</dbReference>
<accession>A0ABX1VDB1</accession>
<dbReference type="RefSeq" id="WP_171186652.1">
    <property type="nucleotide sequence ID" value="NZ_WTPX01000059.1"/>
</dbReference>
<protein>
    <recommendedName>
        <fullName evidence="4">Secreted protein</fullName>
    </recommendedName>
</protein>
<keyword evidence="3" id="KW-1185">Reference proteome</keyword>
<dbReference type="PROSITE" id="PS51257">
    <property type="entry name" value="PROKAR_LIPOPROTEIN"/>
    <property type="match status" value="1"/>
</dbReference>
<name>A0ABX1VDB1_9PLAN</name>
<sequence>MIASDRLAAVACGFAGACLLSLVGCTWETEVETQTISILHEPEEAPDDVPIFEAVEMPERLEDESASSEAESGDLKNDSGNTDGPR</sequence>
<organism evidence="2 3">
    <name type="scientific">Alienimonas chondri</name>
    <dbReference type="NCBI Taxonomy" id="2681879"/>
    <lineage>
        <taxon>Bacteria</taxon>
        <taxon>Pseudomonadati</taxon>
        <taxon>Planctomycetota</taxon>
        <taxon>Planctomycetia</taxon>
        <taxon>Planctomycetales</taxon>
        <taxon>Planctomycetaceae</taxon>
        <taxon>Alienimonas</taxon>
    </lineage>
</organism>
<dbReference type="EMBL" id="WTPX01000059">
    <property type="protein sequence ID" value="NNJ26039.1"/>
    <property type="molecule type" value="Genomic_DNA"/>
</dbReference>
<gene>
    <name evidence="2" type="ORF">LzC2_21180</name>
</gene>
<comment type="caution">
    <text evidence="2">The sequence shown here is derived from an EMBL/GenBank/DDBJ whole genome shotgun (WGS) entry which is preliminary data.</text>
</comment>
<evidence type="ECO:0008006" key="4">
    <source>
        <dbReference type="Google" id="ProtNLM"/>
    </source>
</evidence>
<evidence type="ECO:0000256" key="1">
    <source>
        <dbReference type="SAM" id="MobiDB-lite"/>
    </source>
</evidence>
<evidence type="ECO:0000313" key="2">
    <source>
        <dbReference type="EMBL" id="NNJ26039.1"/>
    </source>
</evidence>
<proteinExistence type="predicted"/>